<organism evidence="1 2">
    <name type="scientific">Trichomonas vaginalis (strain ATCC PRA-98 / G3)</name>
    <dbReference type="NCBI Taxonomy" id="412133"/>
    <lineage>
        <taxon>Eukaryota</taxon>
        <taxon>Metamonada</taxon>
        <taxon>Parabasalia</taxon>
        <taxon>Trichomonadida</taxon>
        <taxon>Trichomonadidae</taxon>
        <taxon>Trichomonas</taxon>
    </lineage>
</organism>
<gene>
    <name evidence="1" type="ORF">TVAG_163270</name>
</gene>
<reference evidence="1" key="2">
    <citation type="journal article" date="2007" name="Science">
        <title>Draft genome sequence of the sexually transmitted pathogen Trichomonas vaginalis.</title>
        <authorList>
            <person name="Carlton J.M."/>
            <person name="Hirt R.P."/>
            <person name="Silva J.C."/>
            <person name="Delcher A.L."/>
            <person name="Schatz M."/>
            <person name="Zhao Q."/>
            <person name="Wortman J.R."/>
            <person name="Bidwell S.L."/>
            <person name="Alsmark U.C.M."/>
            <person name="Besteiro S."/>
            <person name="Sicheritz-Ponten T."/>
            <person name="Noel C.J."/>
            <person name="Dacks J.B."/>
            <person name="Foster P.G."/>
            <person name="Simillion C."/>
            <person name="Van de Peer Y."/>
            <person name="Miranda-Saavedra D."/>
            <person name="Barton G.J."/>
            <person name="Westrop G.D."/>
            <person name="Mueller S."/>
            <person name="Dessi D."/>
            <person name="Fiori P.L."/>
            <person name="Ren Q."/>
            <person name="Paulsen I."/>
            <person name="Zhang H."/>
            <person name="Bastida-Corcuera F.D."/>
            <person name="Simoes-Barbosa A."/>
            <person name="Brown M.T."/>
            <person name="Hayes R.D."/>
            <person name="Mukherjee M."/>
            <person name="Okumura C.Y."/>
            <person name="Schneider R."/>
            <person name="Smith A.J."/>
            <person name="Vanacova S."/>
            <person name="Villalvazo M."/>
            <person name="Haas B.J."/>
            <person name="Pertea M."/>
            <person name="Feldblyum T.V."/>
            <person name="Utterback T.R."/>
            <person name="Shu C.L."/>
            <person name="Osoegawa K."/>
            <person name="de Jong P.J."/>
            <person name="Hrdy I."/>
            <person name="Horvathova L."/>
            <person name="Zubacova Z."/>
            <person name="Dolezal P."/>
            <person name="Malik S.B."/>
            <person name="Logsdon J.M. Jr."/>
            <person name="Henze K."/>
            <person name="Gupta A."/>
            <person name="Wang C.C."/>
            <person name="Dunne R.L."/>
            <person name="Upcroft J.A."/>
            <person name="Upcroft P."/>
            <person name="White O."/>
            <person name="Salzberg S.L."/>
            <person name="Tang P."/>
            <person name="Chiu C.-H."/>
            <person name="Lee Y.-S."/>
            <person name="Embley T.M."/>
            <person name="Coombs G.H."/>
            <person name="Mottram J.C."/>
            <person name="Tachezy J."/>
            <person name="Fraser-Liggett C.M."/>
            <person name="Johnson P.J."/>
        </authorList>
    </citation>
    <scope>NUCLEOTIDE SEQUENCE [LARGE SCALE GENOMIC DNA]</scope>
    <source>
        <strain evidence="1">G3</strain>
    </source>
</reference>
<dbReference type="VEuPathDB" id="TrichDB:TVAGG3_0953050"/>
<protein>
    <submittedName>
        <fullName evidence="1">Uncharacterized protein</fullName>
    </submittedName>
</protein>
<dbReference type="KEGG" id="tva:5466174"/>
<dbReference type="OrthoDB" id="10509843at2759"/>
<evidence type="ECO:0000313" key="1">
    <source>
        <dbReference type="EMBL" id="EAY20631.1"/>
    </source>
</evidence>
<dbReference type="EMBL" id="DS113196">
    <property type="protein sequence ID" value="EAY20631.1"/>
    <property type="molecule type" value="Genomic_DNA"/>
</dbReference>
<sequence length="791" mass="90118">METFLFSTPKKKVKQENKQDIPAPKLPEDVIISDDCNIQTGIQNYSLDSIFFNLNSFLQTQNSNQIQKILKYIMDSINEDNFIDFFNSQLFENINKTYFQLNEDTTIKDFIQRNLKLLARCTEYPTYSLFERTISASTFQESKKILQFINYAKNIANWLHKSEKNGYELYILMKLNFVGCVDLNTIPLVILSEIARCFVSIALVLSSLDIPYSSRSLAYISSHLLRILKYCPNAFNNPSIIHCLSLLEENKYPTPSIMKLRQLNSPQAILPTLLLIKASLNVMNIKGIETVLDANSFLQSSGYGIISEKLNNQKNRSQILEYVKKTADIDEINENISFEAIPEDINELAIFLCQRKRNHALFQNAVSLNLGKILNIVFTSVKSLTLPTADLKTLVSSANIMRALSSLEIPSFLGDSNSISIHFVHIIIMIFNAALSSPLYPHKESAFLLQPCVELYQTILNLGGCLSKEMFIVFDYIFSVSTSPGAVQALDFIICNAKNDQKDTKFIITRAILIAKTILNLLVIPSHIGSAIAATCYSDFIKYLVINNAPMKTIYDIMFTPQDIYCQMSDMCSSEKSSKVRESFCHTMFFLEKLLENPYYKSYLVMRGTGRFWNSIMFWLNSPMTITSKIKISIIKILTKMTDYDNTVAYEYNGAQRLVTDVLHFNFLGGILNSILKIDFLNYNDVEKVTIIESIIQFLLSLCDPLRVCQFTASIIDEEFMNKIFDVISKSPEEIKSKLTEIYEIVIDTFKKSSSVEKVVPSIQDVQLIFNTPDSALVISKIYQKLIKNTN</sequence>
<proteinExistence type="predicted"/>
<name>A2DG04_TRIV3</name>
<dbReference type="VEuPathDB" id="TrichDB:TVAG_163270"/>
<dbReference type="AlphaFoldDB" id="A2DG04"/>
<keyword evidence="2" id="KW-1185">Reference proteome</keyword>
<dbReference type="RefSeq" id="XP_001581617.1">
    <property type="nucleotide sequence ID" value="XM_001581567.1"/>
</dbReference>
<dbReference type="Proteomes" id="UP000001542">
    <property type="component" value="Unassembled WGS sequence"/>
</dbReference>
<dbReference type="InParanoid" id="A2DG04"/>
<reference evidence="1" key="1">
    <citation type="submission" date="2006-10" db="EMBL/GenBank/DDBJ databases">
        <authorList>
            <person name="Amadeo P."/>
            <person name="Zhao Q."/>
            <person name="Wortman J."/>
            <person name="Fraser-Liggett C."/>
            <person name="Carlton J."/>
        </authorList>
    </citation>
    <scope>NUCLEOTIDE SEQUENCE</scope>
    <source>
        <strain evidence="1">G3</strain>
    </source>
</reference>
<accession>A2DG04</accession>
<evidence type="ECO:0000313" key="2">
    <source>
        <dbReference type="Proteomes" id="UP000001542"/>
    </source>
</evidence>